<proteinExistence type="predicted"/>
<dbReference type="EMBL" id="MU003721">
    <property type="protein sequence ID" value="KAF2802810.1"/>
    <property type="molecule type" value="Genomic_DNA"/>
</dbReference>
<evidence type="ECO:0000256" key="1">
    <source>
        <dbReference type="SAM" id="MobiDB-lite"/>
    </source>
</evidence>
<reference evidence="4" key="2">
    <citation type="submission" date="2020-04" db="EMBL/GenBank/DDBJ databases">
        <authorList>
            <consortium name="NCBI Genome Project"/>
        </authorList>
    </citation>
    <scope>NUCLEOTIDE SEQUENCE</scope>
    <source>
        <strain evidence="4">CBS 304.34</strain>
    </source>
</reference>
<organism evidence="2">
    <name type="scientific">Mytilinidion resinicola</name>
    <dbReference type="NCBI Taxonomy" id="574789"/>
    <lineage>
        <taxon>Eukaryota</taxon>
        <taxon>Fungi</taxon>
        <taxon>Dikarya</taxon>
        <taxon>Ascomycota</taxon>
        <taxon>Pezizomycotina</taxon>
        <taxon>Dothideomycetes</taxon>
        <taxon>Pleosporomycetidae</taxon>
        <taxon>Mytilinidiales</taxon>
        <taxon>Mytilinidiaceae</taxon>
        <taxon>Mytilinidion</taxon>
    </lineage>
</organism>
<feature type="region of interest" description="Disordered" evidence="1">
    <location>
        <begin position="50"/>
        <end position="96"/>
    </location>
</feature>
<accession>A0A6A6Y2C8</accession>
<keyword evidence="3" id="KW-1185">Reference proteome</keyword>
<gene>
    <name evidence="2 4" type="ORF">BDZ99DRAFT_200093</name>
</gene>
<evidence type="ECO:0000313" key="3">
    <source>
        <dbReference type="Proteomes" id="UP000504636"/>
    </source>
</evidence>
<feature type="region of interest" description="Disordered" evidence="1">
    <location>
        <begin position="1"/>
        <end position="33"/>
    </location>
</feature>
<dbReference type="GeneID" id="54454133"/>
<protein>
    <submittedName>
        <fullName evidence="2 4">Uncharacterized protein</fullName>
    </submittedName>
</protein>
<dbReference type="RefSeq" id="XP_033569774.1">
    <property type="nucleotide sequence ID" value="XM_033713240.1"/>
</dbReference>
<sequence length="160" mass="17190">MGTASRSWRHSRTNDPNSEVRLPTVSSPFVRAGGTSTNFASLSIVRENSWQASEPLSHECADSSKGLEASGATRVRNGDSPWQGPSWSRVGDSSGVAQDATRRVLVGQTGSTTAAVSGVPRPWRQCHSHEREKPAALHRRLRLGGHALLGPVYGVPGRRK</sequence>
<evidence type="ECO:0000313" key="4">
    <source>
        <dbReference type="RefSeq" id="XP_033569774.1"/>
    </source>
</evidence>
<name>A0A6A6Y2C8_9PEZI</name>
<reference evidence="2 4" key="1">
    <citation type="journal article" date="2020" name="Stud. Mycol.">
        <title>101 Dothideomycetes genomes: a test case for predicting lifestyles and emergence of pathogens.</title>
        <authorList>
            <person name="Haridas S."/>
            <person name="Albert R."/>
            <person name="Binder M."/>
            <person name="Bloem J."/>
            <person name="Labutti K."/>
            <person name="Salamov A."/>
            <person name="Andreopoulos B."/>
            <person name="Baker S."/>
            <person name="Barry K."/>
            <person name="Bills G."/>
            <person name="Bluhm B."/>
            <person name="Cannon C."/>
            <person name="Castanera R."/>
            <person name="Culley D."/>
            <person name="Daum C."/>
            <person name="Ezra D."/>
            <person name="Gonzalez J."/>
            <person name="Henrissat B."/>
            <person name="Kuo A."/>
            <person name="Liang C."/>
            <person name="Lipzen A."/>
            <person name="Lutzoni F."/>
            <person name="Magnuson J."/>
            <person name="Mondo S."/>
            <person name="Nolan M."/>
            <person name="Ohm R."/>
            <person name="Pangilinan J."/>
            <person name="Park H.-J."/>
            <person name="Ramirez L."/>
            <person name="Alfaro M."/>
            <person name="Sun H."/>
            <person name="Tritt A."/>
            <person name="Yoshinaga Y."/>
            <person name="Zwiers L.-H."/>
            <person name="Turgeon B."/>
            <person name="Goodwin S."/>
            <person name="Spatafora J."/>
            <person name="Crous P."/>
            <person name="Grigoriev I."/>
        </authorList>
    </citation>
    <scope>NUCLEOTIDE SEQUENCE</scope>
    <source>
        <strain evidence="2 4">CBS 304.34</strain>
    </source>
</reference>
<reference evidence="4" key="3">
    <citation type="submission" date="2025-04" db="UniProtKB">
        <authorList>
            <consortium name="RefSeq"/>
        </authorList>
    </citation>
    <scope>IDENTIFICATION</scope>
    <source>
        <strain evidence="4">CBS 304.34</strain>
    </source>
</reference>
<evidence type="ECO:0000313" key="2">
    <source>
        <dbReference type="EMBL" id="KAF2802810.1"/>
    </source>
</evidence>
<dbReference type="AlphaFoldDB" id="A0A6A6Y2C8"/>
<dbReference type="Proteomes" id="UP000504636">
    <property type="component" value="Unplaced"/>
</dbReference>
<dbReference type="OrthoDB" id="10540336at2759"/>